<dbReference type="GO" id="GO:0006396">
    <property type="term" value="P:RNA processing"/>
    <property type="evidence" value="ECO:0007669"/>
    <property type="project" value="InterPro"/>
</dbReference>
<dbReference type="SUPFAM" id="SSF69065">
    <property type="entry name" value="RNase III domain-like"/>
    <property type="match status" value="1"/>
</dbReference>
<dbReference type="InterPro" id="IPR036389">
    <property type="entry name" value="RNase_III_sf"/>
</dbReference>
<feature type="region of interest" description="Disordered" evidence="1">
    <location>
        <begin position="238"/>
        <end position="278"/>
    </location>
</feature>
<organism evidence="2 3">
    <name type="scientific">Phomopsis amygdali</name>
    <name type="common">Fusicoccum amygdali</name>
    <dbReference type="NCBI Taxonomy" id="1214568"/>
    <lineage>
        <taxon>Eukaryota</taxon>
        <taxon>Fungi</taxon>
        <taxon>Dikarya</taxon>
        <taxon>Ascomycota</taxon>
        <taxon>Pezizomycotina</taxon>
        <taxon>Sordariomycetes</taxon>
        <taxon>Sordariomycetidae</taxon>
        <taxon>Diaporthales</taxon>
        <taxon>Diaporthaceae</taxon>
        <taxon>Diaporthe</taxon>
    </lineage>
</organism>
<comment type="caution">
    <text evidence="2">The sequence shown here is derived from an EMBL/GenBank/DDBJ whole genome shotgun (WGS) entry which is preliminary data.</text>
</comment>
<evidence type="ECO:0000256" key="1">
    <source>
        <dbReference type="SAM" id="MobiDB-lite"/>
    </source>
</evidence>
<feature type="compositionally biased region" description="Basic and acidic residues" evidence="1">
    <location>
        <begin position="302"/>
        <end position="311"/>
    </location>
</feature>
<proteinExistence type="predicted"/>
<feature type="region of interest" description="Disordered" evidence="1">
    <location>
        <begin position="301"/>
        <end position="330"/>
    </location>
</feature>
<evidence type="ECO:0000313" key="2">
    <source>
        <dbReference type="EMBL" id="KAK2605702.1"/>
    </source>
</evidence>
<evidence type="ECO:0008006" key="4">
    <source>
        <dbReference type="Google" id="ProtNLM"/>
    </source>
</evidence>
<dbReference type="AlphaFoldDB" id="A0AAD9SEC2"/>
<evidence type="ECO:0000313" key="3">
    <source>
        <dbReference type="Proteomes" id="UP001265746"/>
    </source>
</evidence>
<feature type="compositionally biased region" description="Basic and acidic residues" evidence="1">
    <location>
        <begin position="252"/>
        <end position="263"/>
    </location>
</feature>
<dbReference type="Proteomes" id="UP001265746">
    <property type="component" value="Unassembled WGS sequence"/>
</dbReference>
<dbReference type="GO" id="GO:0004525">
    <property type="term" value="F:ribonuclease III activity"/>
    <property type="evidence" value="ECO:0007669"/>
    <property type="project" value="InterPro"/>
</dbReference>
<protein>
    <recommendedName>
        <fullName evidence="4">RNase III domain-containing protein</fullName>
    </recommendedName>
</protein>
<sequence>MKLPSPAALWNATNHARIEECQRIIGYRFRNQEYIREALTVGYHNRRLALAGDRIADAQLAARWYDGHDDQGLLPRSQWEYLKRASLSNINLAKVGFRMRIQDCTLSPCRSQARMATTVEAILGAVWLDSKCDVAAVEALMDRLGLTRQDLTRSTYTTDLPRDKVQSSCHLPDRFFIGHHLALLQLLFKHSQSFIIQSRTAQQGDLSRHEPAREAATERLSTVMWSHLQHIFFAPKDASETAQKGTAAPTVRRAEVSEDEAKKIPGLHARPSEQRGRAHKLITGKQTDADNDDSALASAELGPHKDTRSDHISSLGDPIDGATGRYHMETEIERHSKLRLWEFRTGGYVRD</sequence>
<reference evidence="2" key="1">
    <citation type="submission" date="2023-06" db="EMBL/GenBank/DDBJ databases">
        <authorList>
            <person name="Noh H."/>
        </authorList>
    </citation>
    <scope>NUCLEOTIDE SEQUENCE</scope>
    <source>
        <strain evidence="2">DUCC20226</strain>
    </source>
</reference>
<gene>
    <name evidence="2" type="ORF">N8I77_008524</name>
</gene>
<accession>A0AAD9SEC2</accession>
<dbReference type="Gene3D" id="1.10.1520.10">
    <property type="entry name" value="Ribonuclease III domain"/>
    <property type="match status" value="1"/>
</dbReference>
<name>A0AAD9SEC2_PHOAM</name>
<keyword evidence="3" id="KW-1185">Reference proteome</keyword>
<dbReference type="EMBL" id="JAUJFL010000004">
    <property type="protein sequence ID" value="KAK2605702.1"/>
    <property type="molecule type" value="Genomic_DNA"/>
</dbReference>